<dbReference type="Proteomes" id="UP001374584">
    <property type="component" value="Unassembled WGS sequence"/>
</dbReference>
<feature type="region of interest" description="Disordered" evidence="6">
    <location>
        <begin position="1"/>
        <end position="50"/>
    </location>
</feature>
<organism evidence="7 8">
    <name type="scientific">Phaseolus coccineus</name>
    <name type="common">Scarlet runner bean</name>
    <name type="synonym">Phaseolus multiflorus</name>
    <dbReference type="NCBI Taxonomy" id="3886"/>
    <lineage>
        <taxon>Eukaryota</taxon>
        <taxon>Viridiplantae</taxon>
        <taxon>Streptophyta</taxon>
        <taxon>Embryophyta</taxon>
        <taxon>Tracheophyta</taxon>
        <taxon>Spermatophyta</taxon>
        <taxon>Magnoliopsida</taxon>
        <taxon>eudicotyledons</taxon>
        <taxon>Gunneridae</taxon>
        <taxon>Pentapetalae</taxon>
        <taxon>rosids</taxon>
        <taxon>fabids</taxon>
        <taxon>Fabales</taxon>
        <taxon>Fabaceae</taxon>
        <taxon>Papilionoideae</taxon>
        <taxon>50 kb inversion clade</taxon>
        <taxon>NPAAA clade</taxon>
        <taxon>indigoferoid/millettioid clade</taxon>
        <taxon>Phaseoleae</taxon>
        <taxon>Phaseolus</taxon>
    </lineage>
</organism>
<name>A0AAN9NZT9_PHACN</name>
<gene>
    <name evidence="7" type="ORF">VNO80_01242</name>
</gene>
<dbReference type="GO" id="GO:0005524">
    <property type="term" value="F:ATP binding"/>
    <property type="evidence" value="ECO:0007669"/>
    <property type="project" value="UniProtKB-KW"/>
</dbReference>
<reference evidence="7 8" key="1">
    <citation type="submission" date="2024-01" db="EMBL/GenBank/DDBJ databases">
        <title>The genomes of 5 underutilized Papilionoideae crops provide insights into root nodulation and disease resistanc.</title>
        <authorList>
            <person name="Jiang F."/>
        </authorList>
    </citation>
    <scope>NUCLEOTIDE SEQUENCE [LARGE SCALE GENOMIC DNA]</scope>
    <source>
        <strain evidence="7">JINMINGXINNONG_FW02</strain>
        <tissue evidence="7">Leaves</tissue>
    </source>
</reference>
<evidence type="ECO:0000256" key="5">
    <source>
        <dbReference type="ARBA" id="ARBA00022840"/>
    </source>
</evidence>
<evidence type="ECO:0000256" key="1">
    <source>
        <dbReference type="ARBA" id="ARBA00022527"/>
    </source>
</evidence>
<proteinExistence type="predicted"/>
<accession>A0AAN9NZT9</accession>
<dbReference type="GO" id="GO:0004674">
    <property type="term" value="F:protein serine/threonine kinase activity"/>
    <property type="evidence" value="ECO:0007669"/>
    <property type="project" value="UniProtKB-KW"/>
</dbReference>
<evidence type="ECO:0000313" key="8">
    <source>
        <dbReference type="Proteomes" id="UP001374584"/>
    </source>
</evidence>
<keyword evidence="5" id="KW-0067">ATP-binding</keyword>
<evidence type="ECO:0000256" key="6">
    <source>
        <dbReference type="SAM" id="MobiDB-lite"/>
    </source>
</evidence>
<keyword evidence="3" id="KW-0547">Nucleotide-binding</keyword>
<dbReference type="InterPro" id="IPR051175">
    <property type="entry name" value="CLK_kinases"/>
</dbReference>
<evidence type="ECO:0000256" key="4">
    <source>
        <dbReference type="ARBA" id="ARBA00022777"/>
    </source>
</evidence>
<evidence type="ECO:0000256" key="3">
    <source>
        <dbReference type="ARBA" id="ARBA00022741"/>
    </source>
</evidence>
<keyword evidence="1" id="KW-0723">Serine/threonine-protein kinase</keyword>
<evidence type="ECO:0000256" key="2">
    <source>
        <dbReference type="ARBA" id="ARBA00022679"/>
    </source>
</evidence>
<dbReference type="EMBL" id="JAYMYR010000001">
    <property type="protein sequence ID" value="KAK7382391.1"/>
    <property type="molecule type" value="Genomic_DNA"/>
</dbReference>
<dbReference type="Gene3D" id="3.30.200.20">
    <property type="entry name" value="Phosphorylase Kinase, domain 1"/>
    <property type="match status" value="1"/>
</dbReference>
<sequence>MEREHTRKHPPLTWDVAPPTVPEPQLALPIPGDEGIERKHASPPRRDDDREGHYVFYLGENLTLRYKILSKWVKHVDSVVGTFDRVLECWDCQTREYAVVKVVKSIQKYLDAAMVEVDVL</sequence>
<keyword evidence="8" id="KW-1185">Reference proteome</keyword>
<dbReference type="PANTHER" id="PTHR45646:SF11">
    <property type="entry name" value="SERINE_THREONINE-PROTEIN KINASE DOA"/>
    <property type="match status" value="1"/>
</dbReference>
<feature type="compositionally biased region" description="Basic residues" evidence="6">
    <location>
        <begin position="1"/>
        <end position="10"/>
    </location>
</feature>
<keyword evidence="4" id="KW-0418">Kinase</keyword>
<dbReference type="GO" id="GO:0005634">
    <property type="term" value="C:nucleus"/>
    <property type="evidence" value="ECO:0007669"/>
    <property type="project" value="TreeGrafter"/>
</dbReference>
<dbReference type="PANTHER" id="PTHR45646">
    <property type="entry name" value="SERINE/THREONINE-PROTEIN KINASE DOA-RELATED"/>
    <property type="match status" value="1"/>
</dbReference>
<evidence type="ECO:0000313" key="7">
    <source>
        <dbReference type="EMBL" id="KAK7382391.1"/>
    </source>
</evidence>
<protein>
    <submittedName>
        <fullName evidence="7">Uncharacterized protein</fullName>
    </submittedName>
</protein>
<dbReference type="AlphaFoldDB" id="A0AAN9NZT9"/>
<comment type="caution">
    <text evidence="7">The sequence shown here is derived from an EMBL/GenBank/DDBJ whole genome shotgun (WGS) entry which is preliminary data.</text>
</comment>
<keyword evidence="2" id="KW-0808">Transferase</keyword>
<feature type="compositionally biased region" description="Basic and acidic residues" evidence="6">
    <location>
        <begin position="35"/>
        <end position="50"/>
    </location>
</feature>